<keyword evidence="3" id="KW-1185">Reference proteome</keyword>
<reference evidence="2" key="1">
    <citation type="submission" date="2020-09" db="EMBL/GenBank/DDBJ databases">
        <title>Pelagicoccus enzymogenes sp. nov. with an EPS production, isolated from marine sediment.</title>
        <authorList>
            <person name="Feng X."/>
        </authorList>
    </citation>
    <scope>NUCLEOTIDE SEQUENCE</scope>
    <source>
        <strain evidence="2">NFK12</strain>
    </source>
</reference>
<evidence type="ECO:0000256" key="1">
    <source>
        <dbReference type="SAM" id="SignalP"/>
    </source>
</evidence>
<feature type="chain" id="PRO_5037849225" evidence="1">
    <location>
        <begin position="22"/>
        <end position="119"/>
    </location>
</feature>
<keyword evidence="1" id="KW-0732">Signal</keyword>
<dbReference type="RefSeq" id="WP_191618976.1">
    <property type="nucleotide sequence ID" value="NZ_JACYFG010000051.1"/>
</dbReference>
<dbReference type="EMBL" id="JACYFG010000051">
    <property type="protein sequence ID" value="MBD5781898.1"/>
    <property type="molecule type" value="Genomic_DNA"/>
</dbReference>
<dbReference type="Proteomes" id="UP000622317">
    <property type="component" value="Unassembled WGS sequence"/>
</dbReference>
<proteinExistence type="predicted"/>
<evidence type="ECO:0000313" key="2">
    <source>
        <dbReference type="EMBL" id="MBD5781898.1"/>
    </source>
</evidence>
<gene>
    <name evidence="2" type="ORF">IEN85_20525</name>
</gene>
<accession>A0A927FB75</accession>
<organism evidence="2 3">
    <name type="scientific">Pelagicoccus enzymogenes</name>
    <dbReference type="NCBI Taxonomy" id="2773457"/>
    <lineage>
        <taxon>Bacteria</taxon>
        <taxon>Pseudomonadati</taxon>
        <taxon>Verrucomicrobiota</taxon>
        <taxon>Opitutia</taxon>
        <taxon>Puniceicoccales</taxon>
        <taxon>Pelagicoccaceae</taxon>
        <taxon>Pelagicoccus</taxon>
    </lineage>
</organism>
<evidence type="ECO:0000313" key="3">
    <source>
        <dbReference type="Proteomes" id="UP000622317"/>
    </source>
</evidence>
<protein>
    <submittedName>
        <fullName evidence="2">Uncharacterized protein</fullName>
    </submittedName>
</protein>
<name>A0A927FB75_9BACT</name>
<feature type="signal peptide" evidence="1">
    <location>
        <begin position="1"/>
        <end position="21"/>
    </location>
</feature>
<dbReference type="AlphaFoldDB" id="A0A927FB75"/>
<comment type="caution">
    <text evidence="2">The sequence shown here is derived from an EMBL/GenBank/DDBJ whole genome shotgun (WGS) entry which is preliminary data.</text>
</comment>
<sequence length="119" mass="12967">MKIQLLLTALLCAISATTSRAAPTTPQFKVPPPRTGYSQLETGVYHIEVDSRSTNTSDDRDAKLLCEALVAQIAKEGDYEVLAWREAQYEAAEGSHFTGTSHSIVIWTSGSKKPTKKPS</sequence>